<protein>
    <submittedName>
        <fullName evidence="1">Uncharacterized protein</fullName>
    </submittedName>
</protein>
<dbReference type="AlphaFoldDB" id="V9H152"/>
<proteinExistence type="predicted"/>
<dbReference type="GeneID" id="1457434"/>
<keyword evidence="1" id="KW-0150">Chloroplast</keyword>
<organism evidence="1">
    <name type="scientific">Chlorella vulgaris</name>
    <name type="common">Green alga</name>
    <dbReference type="NCBI Taxonomy" id="3077"/>
    <lineage>
        <taxon>Eukaryota</taxon>
        <taxon>Viridiplantae</taxon>
        <taxon>Chlorophyta</taxon>
        <taxon>core chlorophytes</taxon>
        <taxon>Trebouxiophyceae</taxon>
        <taxon>Chlorellales</taxon>
        <taxon>Chlorellaceae</taxon>
        <taxon>Chlorella clade</taxon>
        <taxon>Chlorella</taxon>
    </lineage>
</organism>
<sequence length="60" mass="7451">MKNFFSRKKFYRTLLFFHQKKDQKDLLLNRRGPTKKIYDIFLLYLPSTLIILKLTNKNNW</sequence>
<evidence type="ECO:0000313" key="1">
    <source>
        <dbReference type="EMBL" id="BAA57920.1"/>
    </source>
</evidence>
<accession>V9H152</accession>
<name>V9H152_CHLVU</name>
<dbReference type="EMBL" id="AB001684">
    <property type="protein sequence ID" value="BAA57920.1"/>
    <property type="molecule type" value="Genomic_DNA"/>
</dbReference>
<dbReference type="RefSeq" id="NP_045844.1">
    <property type="nucleotide sequence ID" value="NC_001865.1"/>
</dbReference>
<geneLocation type="chloroplast" evidence="1"/>
<reference evidence="1" key="1">
    <citation type="journal article" date="1997" name="Proc. Natl. Acad. Sci. U.S.A.">
        <title>Complete nucleotide sequence of the chloroplast genome from the green alga Chlorella vulgaris: the existence of genes possibly involved in chloroplast division.</title>
        <authorList>
            <person name="Wakasugi T."/>
            <person name="Nagai T."/>
            <person name="Kapoor M."/>
            <person name="Sugita M."/>
            <person name="Ito M."/>
            <person name="Ito S."/>
            <person name="Tsudzuki J."/>
            <person name="Nakashima K."/>
            <person name="Tsudzuki T."/>
            <person name="Suzuki Y."/>
            <person name="Hamada A."/>
            <person name="Ohta T."/>
            <person name="Inamura A."/>
            <person name="Yoshinaga K."/>
            <person name="Sugiura M."/>
        </authorList>
    </citation>
    <scope>NUCLEOTIDE SEQUENCE</scope>
</reference>
<keyword evidence="1" id="KW-0934">Plastid</keyword>